<evidence type="ECO:0000256" key="6">
    <source>
        <dbReference type="ARBA" id="ARBA00023136"/>
    </source>
</evidence>
<feature type="domain" description="TRPM SLOG" evidence="12">
    <location>
        <begin position="325"/>
        <end position="608"/>
    </location>
</feature>
<comment type="subcellular location">
    <subcellularLocation>
        <location evidence="1">Membrane</location>
        <topology evidence="1">Multi-pass membrane protein</topology>
    </subcellularLocation>
</comment>
<feature type="region of interest" description="Disordered" evidence="9">
    <location>
        <begin position="139"/>
        <end position="218"/>
    </location>
</feature>
<keyword evidence="8" id="KW-0175">Coiled coil</keyword>
<dbReference type="Proteomes" id="UP000749559">
    <property type="component" value="Unassembled WGS sequence"/>
</dbReference>
<feature type="transmembrane region" description="Helical" evidence="10">
    <location>
        <begin position="998"/>
        <end position="1021"/>
    </location>
</feature>
<evidence type="ECO:0000256" key="1">
    <source>
        <dbReference type="ARBA" id="ARBA00004141"/>
    </source>
</evidence>
<accession>A0A8S4PWE2</accession>
<feature type="transmembrane region" description="Helical" evidence="10">
    <location>
        <begin position="1146"/>
        <end position="1167"/>
    </location>
</feature>
<keyword evidence="2" id="KW-0813">Transport</keyword>
<feature type="region of interest" description="Disordered" evidence="9">
    <location>
        <begin position="1"/>
        <end position="80"/>
    </location>
</feature>
<evidence type="ECO:0000313" key="15">
    <source>
        <dbReference type="Proteomes" id="UP000749559"/>
    </source>
</evidence>
<evidence type="ECO:0000313" key="14">
    <source>
        <dbReference type="EMBL" id="CAH1797585.1"/>
    </source>
</evidence>
<evidence type="ECO:0000256" key="5">
    <source>
        <dbReference type="ARBA" id="ARBA00023065"/>
    </source>
</evidence>
<dbReference type="InterPro" id="IPR041491">
    <property type="entry name" value="TRPM_SLOG"/>
</dbReference>
<reference evidence="14" key="1">
    <citation type="submission" date="2022-03" db="EMBL/GenBank/DDBJ databases">
        <authorList>
            <person name="Martin C."/>
        </authorList>
    </citation>
    <scope>NUCLEOTIDE SEQUENCE</scope>
</reference>
<comment type="caution">
    <text evidence="14">The sequence shown here is derived from an EMBL/GenBank/DDBJ whole genome shotgun (WGS) entry which is preliminary data.</text>
</comment>
<protein>
    <submittedName>
        <fullName evidence="14">Uncharacterized protein</fullName>
    </submittedName>
</protein>
<feature type="transmembrane region" description="Helical" evidence="10">
    <location>
        <begin position="1111"/>
        <end position="1134"/>
    </location>
</feature>
<feature type="domain" description="TRPM-like" evidence="13">
    <location>
        <begin position="685"/>
        <end position="917"/>
    </location>
</feature>
<feature type="compositionally biased region" description="Polar residues" evidence="9">
    <location>
        <begin position="1"/>
        <end position="32"/>
    </location>
</feature>
<evidence type="ECO:0000256" key="7">
    <source>
        <dbReference type="ARBA" id="ARBA00023303"/>
    </source>
</evidence>
<feature type="coiled-coil region" evidence="8">
    <location>
        <begin position="1404"/>
        <end position="1438"/>
    </location>
</feature>
<dbReference type="EMBL" id="CAIIXF020000010">
    <property type="protein sequence ID" value="CAH1797585.1"/>
    <property type="molecule type" value="Genomic_DNA"/>
</dbReference>
<gene>
    <name evidence="14" type="ORF">OFUS_LOCUS21846</name>
</gene>
<feature type="region of interest" description="Disordered" evidence="9">
    <location>
        <begin position="1364"/>
        <end position="1404"/>
    </location>
</feature>
<feature type="transmembrane region" description="Helical" evidence="10">
    <location>
        <begin position="936"/>
        <end position="954"/>
    </location>
</feature>
<feature type="domain" description="Ion transport" evidence="11">
    <location>
        <begin position="1013"/>
        <end position="1261"/>
    </location>
</feature>
<name>A0A8S4PWE2_OWEFU</name>
<feature type="compositionally biased region" description="Polar residues" evidence="9">
    <location>
        <begin position="38"/>
        <end position="54"/>
    </location>
</feature>
<evidence type="ECO:0000256" key="9">
    <source>
        <dbReference type="SAM" id="MobiDB-lite"/>
    </source>
</evidence>
<evidence type="ECO:0000256" key="3">
    <source>
        <dbReference type="ARBA" id="ARBA00022692"/>
    </source>
</evidence>
<dbReference type="Pfam" id="PF25508">
    <property type="entry name" value="TRPM2"/>
    <property type="match status" value="1"/>
</dbReference>
<dbReference type="Pfam" id="PF18139">
    <property type="entry name" value="LSDAT_euk"/>
    <property type="match status" value="1"/>
</dbReference>
<proteinExistence type="predicted"/>
<dbReference type="PANTHER" id="PTHR13800">
    <property type="entry name" value="TRANSIENT RECEPTOR POTENTIAL CATION CHANNEL, SUBFAMILY M, MEMBER 6"/>
    <property type="match status" value="1"/>
</dbReference>
<evidence type="ECO:0000259" key="13">
    <source>
        <dbReference type="Pfam" id="PF25508"/>
    </source>
</evidence>
<evidence type="ECO:0000256" key="4">
    <source>
        <dbReference type="ARBA" id="ARBA00022989"/>
    </source>
</evidence>
<feature type="compositionally biased region" description="Basic and acidic residues" evidence="9">
    <location>
        <begin position="1364"/>
        <end position="1373"/>
    </location>
</feature>
<keyword evidence="6 10" id="KW-0472">Membrane</keyword>
<dbReference type="PANTHER" id="PTHR13800:SF1">
    <property type="entry name" value="TRANSIENT RECEPTOR POTENTIAL CATION CHANNEL TRPM"/>
    <property type="match status" value="1"/>
</dbReference>
<feature type="transmembrane region" description="Helical" evidence="10">
    <location>
        <begin position="1229"/>
        <end position="1250"/>
    </location>
</feature>
<keyword evidence="5" id="KW-0406">Ion transport</keyword>
<dbReference type="GO" id="GO:0005261">
    <property type="term" value="F:monoatomic cation channel activity"/>
    <property type="evidence" value="ECO:0007669"/>
    <property type="project" value="TreeGrafter"/>
</dbReference>
<dbReference type="InterPro" id="IPR057366">
    <property type="entry name" value="TRPM-like"/>
</dbReference>
<feature type="transmembrane region" description="Helical" evidence="10">
    <location>
        <begin position="1281"/>
        <end position="1300"/>
    </location>
</feature>
<dbReference type="OrthoDB" id="6238217at2759"/>
<dbReference type="GO" id="GO:0030001">
    <property type="term" value="P:metal ion transport"/>
    <property type="evidence" value="ECO:0007669"/>
    <property type="project" value="TreeGrafter"/>
</dbReference>
<sequence length="1439" mass="164235">MELSNLASVEQTQNAASTNDITQKTNGSSPGSSARPLTASSGQQSGSVTPSNVLVNPLAKNNQKKLMPIRGSPGGNTSLERVTRSSDILDQESTLAILEGDNVDSTSHEMLIIPEKVQEFGALRSSTIDDYTETRHLLQGGRNRVRKRRNISNRPTGQVLAGSTTARSTESPQVTRRSSRNNSRSNSLTGLSNGNLNSARYTNGDVEKGQIPKSRTEDVKLSQAEYIKQHFPLKKCTRFVKKKNEDDVTICECGYTKEQHESDPDYKLNKMLHGSRHALDEVDGGDASAEVENIPWEFEKDIKSFHCNACYGSIKFVGGHKNMSKYCRIPWDVAHPKLVVDYLVEYENVAPPNLIISIVGGAKNFKLDKWSGRWKRIINEGIIKVGKQAGAWLITGGSNVGVMRAVGEAVEAAQTKQWVDNKRLKDVHCIGIASWGYTANNDQLFLNEKDNKGKVKCGVVQYESSHMIPGKGKPVHLNPNHTHFLLVDDGSQGYGGGKEEGEYKFRAKFEEYISATHSQEYIDYETPAVMLVVGAQGMGSIEQAVGALEMGIPVVICINTGAATNLVEAAVKMSNNPKLSYEVDIAPHMEEELKKAYKYKMSNIEQTIRCHMGFIKSVIEHKKIVSFFDFQQSDELDKAIYTALFDADLDDTSIEKSVIQERKLNFAYDWNRLDIAEKIIVNGDLKLKALHELMSDALIENKPEFVEKLFQHDFNLGDYLSVKTLEELYNEETPISYLFKALIKIKGEPANSFLGIYTKQKIGDEEVWFTMQDVKKLVEMMTGYPYEYNRERKPEDVEDKLDHPYMDLFIWAVLSARQKMALQIWEYTPNAISNAMLACHLYRYFRDNIPLEDTLSKEIYSKYAEEFEERASALLTQCYKTDPNYAQAIVEERHFRWGKLNTLNMAAASDSKNFISHPCCQMALGGEWKRGLLNPGWQIVLFLFLPFLIPTKLVQFMEDVNKLIRENKLDNYKKEYQADVNCCIMGFKKWYKFYQTPFVKFTGHAICHVGFIILMSFFILFDVNPYTPSFTEYLIFGWIATLVGEEIRQIATSYAQGFKGKMTRWFFDPWNIMDLLALLLFLLGFSLRVTIVIDPGNVNHELIVNVMRTSYCLSCLVWYMRILNIFLASSYFGPKLIMITRMLLEVIKFMIIMGVFVISYGVAAQALQHPSRTPYWNIFRDIIYMPYWQIYGELFLETVVDAQKEGCNGTQVLSSTGDWCPQKHWLVDLLLGCYLLIANVLLLNLLIALFSNVYNHVEENAGQYWKSAMYTLVQEYKHKPALAPPFIVFEHIFLLIRAIWRKCTNVKEKHGKVYTRKFHQTLLHFEADAMEDLIKAEEKKEQESVEIVLNKIHEGQKMVCREKQEQQDNEAKARAVKQQAYLRNTSSSDNDSDSKQKKKPMLISAQYSRQEEDLATKFQNLEEKFESLEKTLQLLMKKL</sequence>
<feature type="compositionally biased region" description="Polar residues" evidence="9">
    <location>
        <begin position="152"/>
        <end position="174"/>
    </location>
</feature>
<feature type="compositionally biased region" description="Low complexity" evidence="9">
    <location>
        <begin position="180"/>
        <end position="198"/>
    </location>
</feature>
<evidence type="ECO:0000256" key="10">
    <source>
        <dbReference type="SAM" id="Phobius"/>
    </source>
</evidence>
<keyword evidence="4 10" id="KW-1133">Transmembrane helix</keyword>
<keyword evidence="15" id="KW-1185">Reference proteome</keyword>
<feature type="transmembrane region" description="Helical" evidence="10">
    <location>
        <begin position="1072"/>
        <end position="1091"/>
    </location>
</feature>
<dbReference type="InterPro" id="IPR005821">
    <property type="entry name" value="Ion_trans_dom"/>
</dbReference>
<evidence type="ECO:0000259" key="12">
    <source>
        <dbReference type="Pfam" id="PF18139"/>
    </source>
</evidence>
<evidence type="ECO:0000256" key="2">
    <source>
        <dbReference type="ARBA" id="ARBA00022448"/>
    </source>
</evidence>
<feature type="compositionally biased region" description="Basic and acidic residues" evidence="9">
    <location>
        <begin position="205"/>
        <end position="218"/>
    </location>
</feature>
<evidence type="ECO:0000259" key="11">
    <source>
        <dbReference type="Pfam" id="PF00520"/>
    </source>
</evidence>
<dbReference type="GO" id="GO:0005886">
    <property type="term" value="C:plasma membrane"/>
    <property type="evidence" value="ECO:0007669"/>
    <property type="project" value="TreeGrafter"/>
</dbReference>
<dbReference type="InterPro" id="IPR050927">
    <property type="entry name" value="TRPM"/>
</dbReference>
<organism evidence="14 15">
    <name type="scientific">Owenia fusiformis</name>
    <name type="common">Polychaete worm</name>
    <dbReference type="NCBI Taxonomy" id="6347"/>
    <lineage>
        <taxon>Eukaryota</taxon>
        <taxon>Metazoa</taxon>
        <taxon>Spiralia</taxon>
        <taxon>Lophotrochozoa</taxon>
        <taxon>Annelida</taxon>
        <taxon>Polychaeta</taxon>
        <taxon>Sedentaria</taxon>
        <taxon>Canalipalpata</taxon>
        <taxon>Sabellida</taxon>
        <taxon>Oweniida</taxon>
        <taxon>Oweniidae</taxon>
        <taxon>Owenia</taxon>
    </lineage>
</organism>
<dbReference type="Pfam" id="PF00520">
    <property type="entry name" value="Ion_trans"/>
    <property type="match status" value="1"/>
</dbReference>
<evidence type="ECO:0000256" key="8">
    <source>
        <dbReference type="SAM" id="Coils"/>
    </source>
</evidence>
<keyword evidence="7" id="KW-0407">Ion channel</keyword>
<keyword evidence="3 10" id="KW-0812">Transmembrane</keyword>